<dbReference type="InterPro" id="IPR011043">
    <property type="entry name" value="Gal_Oxase/kelch_b-propeller"/>
</dbReference>
<dbReference type="AlphaFoldDB" id="A0A9C6WM55"/>
<proteinExistence type="predicted"/>
<accession>A0A9C6WM55</accession>
<sequence length="410" mass="46186">MAELDAAVSKNRKTEQVKMAKEACICLVSYKKLFVIKLSNLKKQEVDVKDWNCLPPPEFEFDFHFKLAKLDLCPFEFDSKIYMAVSEDPGRIGSASVSWPIYEFKFGDGEGSFERAESLDDAPLPFVKAFIANTPGSGDVYFCMKSKGKASPDCYVLCSGSRTWKPLIAPPTVSNPPFRYNMFVLDNNLFLSWRGNRDTCLARFDPIKENWTTEPASENNLSNFIKDRLINGDNYFRFICLPYISVSLPGLGSRNYTVCLTNEFVNESPPEAPLHKVLAILVNPQNGRVALYQYLDECFEGIYPSVGEEDRFNFVDLGNGKLCAILSGGLYGSKSNSLALCFSVFTLSVDFAALQLEVGAPPMERDFLQVTVHKKSAYTMGISMLSDRIRHAFVWPPTKGRRFYHKTTMT</sequence>
<dbReference type="KEGG" id="adu:107465763"/>
<name>A0A9C6WM55_ARADU</name>
<dbReference type="Proteomes" id="UP000515211">
    <property type="component" value="Chromosome 1"/>
</dbReference>
<reference evidence="2 3" key="2">
    <citation type="submission" date="2025-04" db="UniProtKB">
        <authorList>
            <consortium name="RefSeq"/>
        </authorList>
    </citation>
    <scope>IDENTIFICATION</scope>
    <source>
        <tissue evidence="2 3">Whole plant</tissue>
    </source>
</reference>
<keyword evidence="1" id="KW-1185">Reference proteome</keyword>
<dbReference type="GeneID" id="107465763"/>
<gene>
    <name evidence="2 3" type="primary">LOC107465763</name>
</gene>
<dbReference type="RefSeq" id="XP_052109565.1">
    <property type="nucleotide sequence ID" value="XM_052253605.1"/>
</dbReference>
<protein>
    <submittedName>
        <fullName evidence="2 3">Uncharacterized protein LOC107465763</fullName>
    </submittedName>
</protein>
<evidence type="ECO:0000313" key="2">
    <source>
        <dbReference type="RefSeq" id="XP_052109565.1"/>
    </source>
</evidence>
<dbReference type="RefSeq" id="XP_052109569.1">
    <property type="nucleotide sequence ID" value="XM_052253609.1"/>
</dbReference>
<evidence type="ECO:0000313" key="1">
    <source>
        <dbReference type="Proteomes" id="UP000515211"/>
    </source>
</evidence>
<evidence type="ECO:0000313" key="3">
    <source>
        <dbReference type="RefSeq" id="XP_052109569.1"/>
    </source>
</evidence>
<dbReference type="SUPFAM" id="SSF50965">
    <property type="entry name" value="Galactose oxidase, central domain"/>
    <property type="match status" value="1"/>
</dbReference>
<reference evidence="1" key="1">
    <citation type="journal article" date="2016" name="Nat. Genet.">
        <title>The genome sequences of Arachis duranensis and Arachis ipaensis, the diploid ancestors of cultivated peanut.</title>
        <authorList>
            <person name="Bertioli D.J."/>
            <person name="Cannon S.B."/>
            <person name="Froenicke L."/>
            <person name="Huang G."/>
            <person name="Farmer A.D."/>
            <person name="Cannon E.K."/>
            <person name="Liu X."/>
            <person name="Gao D."/>
            <person name="Clevenger J."/>
            <person name="Dash S."/>
            <person name="Ren L."/>
            <person name="Moretzsohn M.C."/>
            <person name="Shirasawa K."/>
            <person name="Huang W."/>
            <person name="Vidigal B."/>
            <person name="Abernathy B."/>
            <person name="Chu Y."/>
            <person name="Niederhuth C.E."/>
            <person name="Umale P."/>
            <person name="Araujo A.C."/>
            <person name="Kozik A."/>
            <person name="Kim K.D."/>
            <person name="Burow M.D."/>
            <person name="Varshney R.K."/>
            <person name="Wang X."/>
            <person name="Zhang X."/>
            <person name="Barkley N."/>
            <person name="Guimaraes P.M."/>
            <person name="Isobe S."/>
            <person name="Guo B."/>
            <person name="Liao B."/>
            <person name="Stalker H.T."/>
            <person name="Schmitz R.J."/>
            <person name="Scheffler B.E."/>
            <person name="Leal-Bertioli S.C."/>
            <person name="Xun X."/>
            <person name="Jackson S.A."/>
            <person name="Michelmore R."/>
            <person name="Ozias-Akins P."/>
        </authorList>
    </citation>
    <scope>NUCLEOTIDE SEQUENCE [LARGE SCALE GENOMIC DNA]</scope>
    <source>
        <strain evidence="1">cv. V14167</strain>
    </source>
</reference>
<organism evidence="1 2">
    <name type="scientific">Arachis duranensis</name>
    <name type="common">Wild peanut</name>
    <dbReference type="NCBI Taxonomy" id="130453"/>
    <lineage>
        <taxon>Eukaryota</taxon>
        <taxon>Viridiplantae</taxon>
        <taxon>Streptophyta</taxon>
        <taxon>Embryophyta</taxon>
        <taxon>Tracheophyta</taxon>
        <taxon>Spermatophyta</taxon>
        <taxon>Magnoliopsida</taxon>
        <taxon>eudicotyledons</taxon>
        <taxon>Gunneridae</taxon>
        <taxon>Pentapetalae</taxon>
        <taxon>rosids</taxon>
        <taxon>fabids</taxon>
        <taxon>Fabales</taxon>
        <taxon>Fabaceae</taxon>
        <taxon>Papilionoideae</taxon>
        <taxon>50 kb inversion clade</taxon>
        <taxon>dalbergioids sensu lato</taxon>
        <taxon>Dalbergieae</taxon>
        <taxon>Pterocarpus clade</taxon>
        <taxon>Arachis</taxon>
    </lineage>
</organism>